<protein>
    <recommendedName>
        <fullName evidence="2">DUF7514 domain-containing protein</fullName>
    </recommendedName>
</protein>
<feature type="compositionally biased region" description="Basic and acidic residues" evidence="1">
    <location>
        <begin position="588"/>
        <end position="617"/>
    </location>
</feature>
<dbReference type="Proteomes" id="UP000281468">
    <property type="component" value="Unassembled WGS sequence"/>
</dbReference>
<sequence length="880" mass="96046">MGSLSLQNLHLTFITKILKRHRRSTVPTLVLLRGINGNANCDRSLGYTHRNGMEASRSQHSPPIPVGPQQQEAPLRKPQSPQKPGSPASSNHAARSRASSLQAASGAPPRSEPQPLKDAVNNAFDQSPVAQTGLDPELVRQVTEQVIKNLQTANINTPTASVAPGQTAHFPPPPPPQTSSPAPSQPRSSIDSGAPRQYTPPSPEKRWVFGERERNAESGYGSSSPDPMQSDHESIYSSMYSKGSRRSDQSMGSQRDTPRPAPDGVGYGAGLNRAATTGPKRSPPAAFDGPIDERRKQDSELDGTAHGSERRRRDSKGSESDYNDATSTHRRRRPSKMPTETEEPEEVTTLERIWQPLFDNGNPTMRLSQFLRGLALHLIEDCEPRYSLVVTPDKMARFFRDTKTTDEFYPWDTIFGPKMSNASLGKMYQKLLCQHHLVQAQYHEIPSIPGLTPTGFEQLMTCLIQAHPNNEFNRLAKAVMDMPISNADNKRERFPKELSRRLLPREPNLMAEQRVIASLNHEPNLIPLRSSAAMPPPPPPSSVPPGQPPSQPPSQQSSFSERDRMPYSSTPFSNAVDDDDLGPTAVPLERERKPYVAREGTGKKYGNDDQQPRERENLPPPTSYRGEVPMPRRNSSSRNQMPTQGMYGSSPSEPLNIPPPKSHRHSVNQGPPPAMYNANMPGIGSQGSLPKGSGRRTPPPQAMNNGRRTPPLTSSIPKAGRRTPPPRNPFARSEPMGVDGIASSHYASNLHGQGFGIDPRYGQPGPEVDDDPTGRTRYQNRRPTDRNGIGISGDDEPGSGRGYPIPPRPPPSSQPGFDPSFYTASSQMGSSFPNRRSTWYGASNIGPSASGPPGGSGSDGYGSFAAGNNYPYGSSGQQPY</sequence>
<comment type="caution">
    <text evidence="3">The sequence shown here is derived from an EMBL/GenBank/DDBJ whole genome shotgun (WGS) entry which is preliminary data.</text>
</comment>
<organism evidence="3 4">
    <name type="scientific">Hortaea werneckii</name>
    <name type="common">Black yeast</name>
    <name type="synonym">Cladosporium werneckii</name>
    <dbReference type="NCBI Taxonomy" id="91943"/>
    <lineage>
        <taxon>Eukaryota</taxon>
        <taxon>Fungi</taxon>
        <taxon>Dikarya</taxon>
        <taxon>Ascomycota</taxon>
        <taxon>Pezizomycotina</taxon>
        <taxon>Dothideomycetes</taxon>
        <taxon>Dothideomycetidae</taxon>
        <taxon>Mycosphaerellales</taxon>
        <taxon>Teratosphaeriaceae</taxon>
        <taxon>Hortaea</taxon>
    </lineage>
</organism>
<feature type="compositionally biased region" description="Low complexity" evidence="1">
    <location>
        <begin position="86"/>
        <end position="107"/>
    </location>
</feature>
<accession>A0A3M7EHJ9</accession>
<feature type="compositionally biased region" description="Low complexity" evidence="1">
    <location>
        <begin position="179"/>
        <end position="189"/>
    </location>
</feature>
<dbReference type="VEuPathDB" id="FungiDB:BTJ68_06664"/>
<feature type="compositionally biased region" description="Pro residues" evidence="1">
    <location>
        <begin position="534"/>
        <end position="552"/>
    </location>
</feature>
<feature type="region of interest" description="Disordered" evidence="1">
    <location>
        <begin position="527"/>
        <end position="880"/>
    </location>
</feature>
<feature type="compositionally biased region" description="Basic and acidic residues" evidence="1">
    <location>
        <begin position="203"/>
        <end position="216"/>
    </location>
</feature>
<feature type="compositionally biased region" description="Polar residues" evidence="1">
    <location>
        <begin position="871"/>
        <end position="880"/>
    </location>
</feature>
<proteinExistence type="predicted"/>
<dbReference type="AlphaFoldDB" id="A0A3M7EHJ9"/>
<feature type="region of interest" description="Disordered" evidence="1">
    <location>
        <begin position="46"/>
        <end position="119"/>
    </location>
</feature>
<feature type="region of interest" description="Disordered" evidence="1">
    <location>
        <begin position="157"/>
        <end position="348"/>
    </location>
</feature>
<feature type="compositionally biased region" description="Low complexity" evidence="1">
    <location>
        <begin position="841"/>
        <end position="851"/>
    </location>
</feature>
<name>A0A3M7EHJ9_HORWE</name>
<feature type="compositionally biased region" description="Polar residues" evidence="1">
    <location>
        <begin position="822"/>
        <end position="837"/>
    </location>
</feature>
<dbReference type="PANTHER" id="PTHR39611:SF1">
    <property type="entry name" value="HYDROXYPROLINE-RICH GLYCOPROTEIN DZ-HRGP"/>
    <property type="match status" value="1"/>
</dbReference>
<feature type="compositionally biased region" description="Polar residues" evidence="1">
    <location>
        <begin position="702"/>
        <end position="716"/>
    </location>
</feature>
<dbReference type="PANTHER" id="PTHR39611">
    <property type="entry name" value="HYDROXYPROLINE-RICH GLYCOPROTEIN DZ-HRGP-RELATED"/>
    <property type="match status" value="1"/>
</dbReference>
<gene>
    <name evidence="3" type="ORF">D0862_13810</name>
</gene>
<dbReference type="InterPro" id="IPR055936">
    <property type="entry name" value="DUF7514"/>
</dbReference>
<evidence type="ECO:0000259" key="2">
    <source>
        <dbReference type="Pfam" id="PF24355"/>
    </source>
</evidence>
<dbReference type="EMBL" id="QWIQ01000812">
    <property type="protein sequence ID" value="RMY76099.1"/>
    <property type="molecule type" value="Genomic_DNA"/>
</dbReference>
<dbReference type="Pfam" id="PF24355">
    <property type="entry name" value="DUF7514"/>
    <property type="match status" value="1"/>
</dbReference>
<evidence type="ECO:0000256" key="1">
    <source>
        <dbReference type="SAM" id="MobiDB-lite"/>
    </source>
</evidence>
<feature type="domain" description="DUF7514" evidence="2">
    <location>
        <begin position="357"/>
        <end position="516"/>
    </location>
</feature>
<reference evidence="3 4" key="1">
    <citation type="journal article" date="2018" name="BMC Genomics">
        <title>Genomic evidence for intraspecific hybridization in a clonal and extremely halotolerant yeast.</title>
        <authorList>
            <person name="Gostincar C."/>
            <person name="Stajich J.E."/>
            <person name="Zupancic J."/>
            <person name="Zalar P."/>
            <person name="Gunde-Cimerman N."/>
        </authorList>
    </citation>
    <scope>NUCLEOTIDE SEQUENCE [LARGE SCALE GENOMIC DNA]</scope>
    <source>
        <strain evidence="3 4">EXF-171</strain>
    </source>
</reference>
<feature type="compositionally biased region" description="Pro residues" evidence="1">
    <location>
        <begin position="804"/>
        <end position="813"/>
    </location>
</feature>
<feature type="compositionally biased region" description="Polar residues" evidence="1">
    <location>
        <begin position="633"/>
        <end position="653"/>
    </location>
</feature>
<evidence type="ECO:0000313" key="4">
    <source>
        <dbReference type="Proteomes" id="UP000281468"/>
    </source>
</evidence>
<evidence type="ECO:0000313" key="3">
    <source>
        <dbReference type="EMBL" id="RMY76099.1"/>
    </source>
</evidence>
<feature type="compositionally biased region" description="Basic and acidic residues" evidence="1">
    <location>
        <begin position="307"/>
        <end position="319"/>
    </location>
</feature>